<gene>
    <name evidence="3" type="primary">ppnP</name>
    <name evidence="4" type="ORF">SAMN04488502_10651</name>
</gene>
<dbReference type="CDD" id="cd20296">
    <property type="entry name" value="cupin_PpnP-like"/>
    <property type="match status" value="1"/>
</dbReference>
<comment type="catalytic activity">
    <reaction evidence="3">
        <text>xanthosine + phosphate = alpha-D-ribose 1-phosphate + xanthine</text>
        <dbReference type="Rhea" id="RHEA:27638"/>
        <dbReference type="ChEBI" id="CHEBI:17712"/>
        <dbReference type="ChEBI" id="CHEBI:18107"/>
        <dbReference type="ChEBI" id="CHEBI:43474"/>
        <dbReference type="ChEBI" id="CHEBI:57720"/>
        <dbReference type="EC" id="2.4.2.1"/>
    </reaction>
</comment>
<organism evidence="4 5">
    <name type="scientific">Dendrosporobacter quercicolus</name>
    <dbReference type="NCBI Taxonomy" id="146817"/>
    <lineage>
        <taxon>Bacteria</taxon>
        <taxon>Bacillati</taxon>
        <taxon>Bacillota</taxon>
        <taxon>Negativicutes</taxon>
        <taxon>Selenomonadales</taxon>
        <taxon>Sporomusaceae</taxon>
        <taxon>Dendrosporobacter</taxon>
    </lineage>
</organism>
<evidence type="ECO:0000313" key="4">
    <source>
        <dbReference type="EMBL" id="SDM62975.1"/>
    </source>
</evidence>
<evidence type="ECO:0000256" key="3">
    <source>
        <dbReference type="HAMAP-Rule" id="MF_01537"/>
    </source>
</evidence>
<dbReference type="GO" id="GO:0009032">
    <property type="term" value="F:thymidine phosphorylase activity"/>
    <property type="evidence" value="ECO:0007669"/>
    <property type="project" value="RHEA"/>
</dbReference>
<dbReference type="GO" id="GO:0005829">
    <property type="term" value="C:cytosol"/>
    <property type="evidence" value="ECO:0007669"/>
    <property type="project" value="TreeGrafter"/>
</dbReference>
<dbReference type="AlphaFoldDB" id="A0A1G9UTS7"/>
<proteinExistence type="inferred from homology"/>
<dbReference type="EC" id="2.4.2.2" evidence="3"/>
<dbReference type="HAMAP" id="MF_01537">
    <property type="entry name" value="Nucleos_phosphorylase_PpnP"/>
    <property type="match status" value="1"/>
</dbReference>
<evidence type="ECO:0000256" key="2">
    <source>
        <dbReference type="ARBA" id="ARBA00022679"/>
    </source>
</evidence>
<comment type="catalytic activity">
    <reaction evidence="3">
        <text>thymidine + phosphate = 2-deoxy-alpha-D-ribose 1-phosphate + thymine</text>
        <dbReference type="Rhea" id="RHEA:16037"/>
        <dbReference type="ChEBI" id="CHEBI:17748"/>
        <dbReference type="ChEBI" id="CHEBI:17821"/>
        <dbReference type="ChEBI" id="CHEBI:43474"/>
        <dbReference type="ChEBI" id="CHEBI:57259"/>
        <dbReference type="EC" id="2.4.2.2"/>
    </reaction>
</comment>
<dbReference type="GO" id="GO:0047975">
    <property type="term" value="F:guanosine phosphorylase activity"/>
    <property type="evidence" value="ECO:0007669"/>
    <property type="project" value="RHEA"/>
</dbReference>
<dbReference type="InterPro" id="IPR009664">
    <property type="entry name" value="Ppnp"/>
</dbReference>
<sequence length="105" mass="11425">MSQFENVTVVKSANIYFNGNVTSRTVIFADGRRITLGIMMPGEYEFGTEAAESMEILSGDLTVLLPGATEWRQVSGGDVFNVPAKARFKLKVSAVTDYCCAYITG</sequence>
<dbReference type="STRING" id="146817.SAMN04488502_10651"/>
<comment type="catalytic activity">
    <reaction evidence="3">
        <text>adenosine + phosphate = alpha-D-ribose 1-phosphate + adenine</text>
        <dbReference type="Rhea" id="RHEA:27642"/>
        <dbReference type="ChEBI" id="CHEBI:16335"/>
        <dbReference type="ChEBI" id="CHEBI:16708"/>
        <dbReference type="ChEBI" id="CHEBI:43474"/>
        <dbReference type="ChEBI" id="CHEBI:57720"/>
        <dbReference type="EC" id="2.4.2.1"/>
    </reaction>
</comment>
<comment type="catalytic activity">
    <reaction evidence="3">
        <text>cytidine + phosphate = cytosine + alpha-D-ribose 1-phosphate</text>
        <dbReference type="Rhea" id="RHEA:52540"/>
        <dbReference type="ChEBI" id="CHEBI:16040"/>
        <dbReference type="ChEBI" id="CHEBI:17562"/>
        <dbReference type="ChEBI" id="CHEBI:43474"/>
        <dbReference type="ChEBI" id="CHEBI:57720"/>
        <dbReference type="EC" id="2.4.2.2"/>
    </reaction>
</comment>
<comment type="catalytic activity">
    <reaction evidence="3">
        <text>uridine + phosphate = alpha-D-ribose 1-phosphate + uracil</text>
        <dbReference type="Rhea" id="RHEA:24388"/>
        <dbReference type="ChEBI" id="CHEBI:16704"/>
        <dbReference type="ChEBI" id="CHEBI:17568"/>
        <dbReference type="ChEBI" id="CHEBI:43474"/>
        <dbReference type="ChEBI" id="CHEBI:57720"/>
        <dbReference type="EC" id="2.4.2.2"/>
    </reaction>
</comment>
<dbReference type="SUPFAM" id="SSF51182">
    <property type="entry name" value="RmlC-like cupins"/>
    <property type="match status" value="1"/>
</dbReference>
<dbReference type="EMBL" id="FNHB01000006">
    <property type="protein sequence ID" value="SDM62975.1"/>
    <property type="molecule type" value="Genomic_DNA"/>
</dbReference>
<comment type="function">
    <text evidence="3">Catalyzes the phosphorolysis of diverse nucleosides, yielding D-ribose 1-phosphate and the respective free bases. Can use uridine, adenosine, guanosine, cytidine, thymidine, inosine and xanthosine as substrates. Also catalyzes the reverse reactions.</text>
</comment>
<dbReference type="Pfam" id="PF06865">
    <property type="entry name" value="Ppnp"/>
    <property type="match status" value="1"/>
</dbReference>
<dbReference type="EC" id="2.4.2.1" evidence="3"/>
<dbReference type="GO" id="GO:0004850">
    <property type="term" value="F:uridine phosphorylase activity"/>
    <property type="evidence" value="ECO:0007669"/>
    <property type="project" value="RHEA"/>
</dbReference>
<comment type="catalytic activity">
    <reaction evidence="3">
        <text>inosine + phosphate = alpha-D-ribose 1-phosphate + hypoxanthine</text>
        <dbReference type="Rhea" id="RHEA:27646"/>
        <dbReference type="ChEBI" id="CHEBI:17368"/>
        <dbReference type="ChEBI" id="CHEBI:17596"/>
        <dbReference type="ChEBI" id="CHEBI:43474"/>
        <dbReference type="ChEBI" id="CHEBI:57720"/>
        <dbReference type="EC" id="2.4.2.1"/>
    </reaction>
</comment>
<evidence type="ECO:0000313" key="5">
    <source>
        <dbReference type="Proteomes" id="UP000214880"/>
    </source>
</evidence>
<dbReference type="FunFam" id="2.60.120.10:FF:000016">
    <property type="entry name" value="Pyrimidine/purine nucleoside phosphorylase"/>
    <property type="match status" value="1"/>
</dbReference>
<dbReference type="GO" id="GO:0004731">
    <property type="term" value="F:purine-nucleoside phosphorylase activity"/>
    <property type="evidence" value="ECO:0007669"/>
    <property type="project" value="UniProtKB-UniRule"/>
</dbReference>
<dbReference type="PANTHER" id="PTHR36540">
    <property type="entry name" value="PYRIMIDINE/PURINE NUCLEOSIDE PHOSPHORYLASE"/>
    <property type="match status" value="1"/>
</dbReference>
<comment type="catalytic activity">
    <reaction evidence="3">
        <text>a purine D-ribonucleoside + phosphate = a purine nucleobase + alpha-D-ribose 1-phosphate</text>
        <dbReference type="Rhea" id="RHEA:19805"/>
        <dbReference type="ChEBI" id="CHEBI:26386"/>
        <dbReference type="ChEBI" id="CHEBI:43474"/>
        <dbReference type="ChEBI" id="CHEBI:57720"/>
        <dbReference type="ChEBI" id="CHEBI:142355"/>
        <dbReference type="EC" id="2.4.2.1"/>
    </reaction>
</comment>
<keyword evidence="2 3" id="KW-0808">Transferase</keyword>
<dbReference type="Gene3D" id="2.60.120.10">
    <property type="entry name" value="Jelly Rolls"/>
    <property type="match status" value="1"/>
</dbReference>
<comment type="similarity">
    <text evidence="3">Belongs to the nucleoside phosphorylase PpnP family.</text>
</comment>
<comment type="catalytic activity">
    <reaction evidence="3">
        <text>guanosine + phosphate = alpha-D-ribose 1-phosphate + guanine</text>
        <dbReference type="Rhea" id="RHEA:13233"/>
        <dbReference type="ChEBI" id="CHEBI:16235"/>
        <dbReference type="ChEBI" id="CHEBI:16750"/>
        <dbReference type="ChEBI" id="CHEBI:43474"/>
        <dbReference type="ChEBI" id="CHEBI:57720"/>
        <dbReference type="EC" id="2.4.2.1"/>
    </reaction>
</comment>
<evidence type="ECO:0000256" key="1">
    <source>
        <dbReference type="ARBA" id="ARBA00022676"/>
    </source>
</evidence>
<accession>A0A1G9UTS7</accession>
<dbReference type="InterPro" id="IPR011051">
    <property type="entry name" value="RmlC_Cupin_sf"/>
</dbReference>
<protein>
    <recommendedName>
        <fullName evidence="3">Pyrimidine/purine nucleoside phosphorylase</fullName>
        <ecNumber evidence="3">2.4.2.1</ecNumber>
        <ecNumber evidence="3">2.4.2.2</ecNumber>
    </recommendedName>
    <alternativeName>
        <fullName evidence="3">Adenosine phosphorylase</fullName>
    </alternativeName>
    <alternativeName>
        <fullName evidence="3">Cytidine phosphorylase</fullName>
    </alternativeName>
    <alternativeName>
        <fullName evidence="3">Guanosine phosphorylase</fullName>
    </alternativeName>
    <alternativeName>
        <fullName evidence="3">Inosine phosphorylase</fullName>
    </alternativeName>
    <alternativeName>
        <fullName evidence="3">Thymidine phosphorylase</fullName>
    </alternativeName>
    <alternativeName>
        <fullName evidence="3">Uridine phosphorylase</fullName>
    </alternativeName>
    <alternativeName>
        <fullName evidence="3">Xanthosine phosphorylase</fullName>
    </alternativeName>
</protein>
<dbReference type="Proteomes" id="UP000214880">
    <property type="component" value="Unassembled WGS sequence"/>
</dbReference>
<dbReference type="OrthoDB" id="9793848at2"/>
<dbReference type="InterPro" id="IPR014710">
    <property type="entry name" value="RmlC-like_jellyroll"/>
</dbReference>
<keyword evidence="5" id="KW-1185">Reference proteome</keyword>
<reference evidence="4 5" key="1">
    <citation type="submission" date="2016-10" db="EMBL/GenBank/DDBJ databases">
        <authorList>
            <person name="de Groot N.N."/>
        </authorList>
    </citation>
    <scope>NUCLEOTIDE SEQUENCE [LARGE SCALE GENOMIC DNA]</scope>
    <source>
        <strain evidence="4 5">DSM 1736</strain>
    </source>
</reference>
<name>A0A1G9UTS7_9FIRM</name>
<dbReference type="PANTHER" id="PTHR36540:SF1">
    <property type="entry name" value="PYRIMIDINE_PURINE NUCLEOSIDE PHOSPHORYLASE"/>
    <property type="match status" value="1"/>
</dbReference>
<keyword evidence="1 3" id="KW-0328">Glycosyltransferase</keyword>
<dbReference type="RefSeq" id="WP_092073492.1">
    <property type="nucleotide sequence ID" value="NZ_FNHB01000006.1"/>
</dbReference>